<feature type="transmembrane region" description="Helical" evidence="2">
    <location>
        <begin position="1475"/>
        <end position="1491"/>
    </location>
</feature>
<dbReference type="Pfam" id="PF01757">
    <property type="entry name" value="Acyl_transf_3"/>
    <property type="match status" value="1"/>
</dbReference>
<name>A0AA36MZX6_9DINO</name>
<feature type="transmembrane region" description="Helical" evidence="2">
    <location>
        <begin position="1361"/>
        <end position="1379"/>
    </location>
</feature>
<feature type="transmembrane region" description="Helical" evidence="2">
    <location>
        <begin position="1400"/>
        <end position="1420"/>
    </location>
</feature>
<evidence type="ECO:0000256" key="2">
    <source>
        <dbReference type="SAM" id="Phobius"/>
    </source>
</evidence>
<feature type="transmembrane region" description="Helical" evidence="2">
    <location>
        <begin position="1309"/>
        <end position="1333"/>
    </location>
</feature>
<keyword evidence="3" id="KW-0732">Signal</keyword>
<feature type="compositionally biased region" description="Low complexity" evidence="1">
    <location>
        <begin position="1042"/>
        <end position="1053"/>
    </location>
</feature>
<keyword evidence="2" id="KW-0812">Transmembrane</keyword>
<keyword evidence="2" id="KW-1133">Transmembrane helix</keyword>
<sequence length="1982" mass="216130">MSWPWLVALGLATVQALDLQVTSVSRSNGNTVEFKVDGQTLNVASARGVNTAVINFDGSLQSFQVFDTHAAGSEALVTFVDGLSAGTIVLMGVRDEAKGNMSTAAKDAIETLGADLIDTLVYRASYALVGVKGGHALAEQTFADGDADSVAMGTWSNMETVNVTVTSTSRSAGNAVSFAVDGHNLVVQTARGMNVVVIGPGGIMESFNNFDTHAAGSEALVAFIEGLPTGTLVGCAARDDARGNLSAAAKDAIKTCGATQIDSLVYRGAYALVGIKNGPALAEQTFPDGEVAVASALYSLEKVSSFTTEAPTTTTPTTTPTTTTEAAPLCSMLTCSAGTVLKRAEMLSVQSSDEAVCCTTAEKDMADVGVRSAGFADGNEVVFFANGVEFYHGPSRGLTVVLVRPDGTRKDSATFDTMKDGSDGLAAYIDAIEDGTMVLVGARDEASINLTSTAKTAIKTLGATQIDSLSFRAGYALVGVKGGTALAEEMKKTNEGYAVAVGEMKIVISVDANKPLCDLTAPKPEVSGYVSQGNLNLDAGCRYNIFEKPHATQCLSGSWIMLTGSSNTLLEFGNLINFLAPEEYEITRDGEMIGASAVADVVIEDGKVVHWATVSNQLPECRQVNKDLAMANRPACKQAIETLLAQAPAYSPTAVRITMFISFFWYRTELALQVVEADTKWSAAKLGVVTQVGAWYNVCSVTKESYCPRQELLDMDRDPAIQVFKDEMEQVFALMDPFCKTGRASALGCYVQTISWTNGVRDNDNFQVMNGYIEELMASRWSAKFRLIDFFKLGGAMPEEVINGHGSQMLNLWSWTVMFNAMCPAEMAARGSYAQWTGNLCSGTEARWENCPNYFPACEDGPRCEKWECMNSVPCTLTATDPPVQGDTTGLCDDPVNITSWLAAGAMEADVVEEPCFNGRGLRKRLWCVQGIEWSLPVGTTLLAVFIGVAQFLWAKTHPAKPKQKEAPKVVTEEKRSIALFKSEAKEPSEKGKSHPGSPACSEGEAAPDFALEINEEVNRSKTEKSTKTHKSDVPNERDASPSRGLSRAASRAASRKEEEFADVLAPQEEFADVLAPQDFRSKSKATLKSEAKSEAENNEPVKPISEANEISKAAPVVAAAAPAPVVAAVVMGPAENVMLETRAESKENQQIKLRAAGNKYPLGLARFMGSTHVVVGHLFAKGVTDPIYFFGWGFTWVPWFFMLSGFVLFSAYLKNPKEETMIQYVLRRSTTIYPLYAFSLIPAFILGKVYGTMQAEWPTLLAQSFLMQAWVPHFTENALQMHCWFLSCMVVYWFFFKPFACLFRYLNLLGTFLLMGFFFFLPWLLILIPVFASEPVDWYKEHDFYATDTFLNIGVIMLKYHPLCYFHVFILGMLLAKLRQLLDCYAASSPHGCFSWRNPFNVGLQFVAPLGYLALFLVFSVQEFNAKAWGYKLSARVSVLLPFQAMILFGLAGLPSLPLPFFSYAFSQFDFLENYSYAVYVFQFLTYAVWPQTGQVSIFFFLVFTYASAFVIARCIQQPIQKWWAAHTRARLVVPFILATALVGFSFLPDPSIDTSLPDVPAQIVLDNRTIDMRLNLLDREGQRQEATLINPSLLIQNGQVHVVARRHRRETVQRNGRYDGPDGSGDAVIIEQLWHSDIVMGSKAIDAEAWKNWPTSGTSPLAGTELTKWGGLRTVQGAEWADLCVIETWIPSNNTLIRLKVTGPEDPKAVDQAGNVVMAFDSKPPHHGDLSICRRNQQGFADAVTQMYLSAGVQIDQPEMPMMGYRLSYGQADVAEKNWIPFVYKGALHFVYTPMPHVIVSAQQDGSSEKVYSSTFRPLQRIVQEAPHVQIRGSAQAVFVNDTSLTPSLAAPHYLALLHLFDAKTGRYAHHAYRFGAEPPFMMLQLSSQLPLTEAAATPGGTAFAFASGLAVQAEFTNVSLLKAAQLQWGCAHLVPIVGLVLAASLEVESGVARALVDFICEAQDIIPTKMCIRMLLSSS</sequence>
<dbReference type="InterPro" id="IPR002656">
    <property type="entry name" value="Acyl_transf_3_dom"/>
</dbReference>
<feature type="transmembrane region" description="Helical" evidence="2">
    <location>
        <begin position="1187"/>
        <end position="1214"/>
    </location>
</feature>
<evidence type="ECO:0000259" key="5">
    <source>
        <dbReference type="Pfam" id="PF15711"/>
    </source>
</evidence>
<evidence type="ECO:0008006" key="8">
    <source>
        <dbReference type="Google" id="ProtNLM"/>
    </source>
</evidence>
<evidence type="ECO:0000256" key="1">
    <source>
        <dbReference type="SAM" id="MobiDB-lite"/>
    </source>
</evidence>
<dbReference type="Pfam" id="PF15711">
    <property type="entry name" value="ILEI"/>
    <property type="match status" value="3"/>
</dbReference>
<evidence type="ECO:0000313" key="6">
    <source>
        <dbReference type="EMBL" id="CAJ1392980.1"/>
    </source>
</evidence>
<feature type="transmembrane region" description="Helical" evidence="2">
    <location>
        <begin position="1280"/>
        <end position="1297"/>
    </location>
</feature>
<dbReference type="PROSITE" id="PS52031">
    <property type="entry name" value="GG_LECTIN"/>
    <property type="match status" value="3"/>
</dbReference>
<dbReference type="EMBL" id="CAUJNA010002447">
    <property type="protein sequence ID" value="CAJ1392980.1"/>
    <property type="molecule type" value="Genomic_DNA"/>
</dbReference>
<feature type="signal peptide" evidence="3">
    <location>
        <begin position="1"/>
        <end position="16"/>
    </location>
</feature>
<accession>A0AA36MZX6</accession>
<feature type="transmembrane region" description="Helical" evidence="2">
    <location>
        <begin position="1497"/>
        <end position="1517"/>
    </location>
</feature>
<dbReference type="GO" id="GO:0016747">
    <property type="term" value="F:acyltransferase activity, transferring groups other than amino-acyl groups"/>
    <property type="evidence" value="ECO:0007669"/>
    <property type="project" value="InterPro"/>
</dbReference>
<reference evidence="6" key="1">
    <citation type="submission" date="2023-08" db="EMBL/GenBank/DDBJ databases">
        <authorList>
            <person name="Chen Y."/>
            <person name="Shah S."/>
            <person name="Dougan E. K."/>
            <person name="Thang M."/>
            <person name="Chan C."/>
        </authorList>
    </citation>
    <scope>NUCLEOTIDE SEQUENCE</scope>
</reference>
<evidence type="ECO:0000259" key="4">
    <source>
        <dbReference type="Pfam" id="PF01757"/>
    </source>
</evidence>
<dbReference type="InterPro" id="IPR052463">
    <property type="entry name" value="O-linked_mannose_GnT"/>
</dbReference>
<feature type="domain" description="ILEI/PANDER" evidence="5">
    <location>
        <begin position="191"/>
        <end position="277"/>
    </location>
</feature>
<dbReference type="GO" id="GO:0047223">
    <property type="term" value="F:beta-1,3-galactosyl-O-glycosyl-glycoprotein beta-1,3-N-acetylglucosaminyltransferase activity"/>
    <property type="evidence" value="ECO:0007669"/>
    <property type="project" value="TreeGrafter"/>
</dbReference>
<feature type="transmembrane region" description="Helical" evidence="2">
    <location>
        <begin position="1529"/>
        <end position="1549"/>
    </location>
</feature>
<feature type="compositionally biased region" description="Basic and acidic residues" evidence="1">
    <location>
        <begin position="1017"/>
        <end position="1041"/>
    </location>
</feature>
<feature type="compositionally biased region" description="Basic and acidic residues" evidence="1">
    <location>
        <begin position="981"/>
        <end position="993"/>
    </location>
</feature>
<feature type="region of interest" description="Disordered" evidence="1">
    <location>
        <begin position="1017"/>
        <end position="1054"/>
    </location>
</feature>
<feature type="domain" description="ILEI/PANDER" evidence="5">
    <location>
        <begin position="396"/>
        <end position="483"/>
    </location>
</feature>
<dbReference type="GO" id="GO:0000139">
    <property type="term" value="C:Golgi membrane"/>
    <property type="evidence" value="ECO:0007669"/>
    <property type="project" value="TreeGrafter"/>
</dbReference>
<feature type="transmembrane region" description="Helical" evidence="2">
    <location>
        <begin position="1440"/>
        <end position="1463"/>
    </location>
</feature>
<dbReference type="Proteomes" id="UP001178507">
    <property type="component" value="Unassembled WGS sequence"/>
</dbReference>
<feature type="chain" id="PRO_5041310901" description="ILEI/PANDER domain-containing protein" evidence="3">
    <location>
        <begin position="17"/>
        <end position="1982"/>
    </location>
</feature>
<evidence type="ECO:0000313" key="7">
    <source>
        <dbReference type="Proteomes" id="UP001178507"/>
    </source>
</evidence>
<feature type="domain" description="ILEI/PANDER" evidence="5">
    <location>
        <begin position="47"/>
        <end position="134"/>
    </location>
</feature>
<feature type="domain" description="Acyltransferase 3" evidence="4">
    <location>
        <begin position="1165"/>
        <end position="1514"/>
    </location>
</feature>
<evidence type="ECO:0000256" key="3">
    <source>
        <dbReference type="SAM" id="SignalP"/>
    </source>
</evidence>
<feature type="region of interest" description="Disordered" evidence="1">
    <location>
        <begin position="981"/>
        <end position="1005"/>
    </location>
</feature>
<dbReference type="InterPro" id="IPR039477">
    <property type="entry name" value="ILEI/PANDER_dom"/>
</dbReference>
<feature type="transmembrane region" description="Helical" evidence="2">
    <location>
        <begin position="1234"/>
        <end position="1252"/>
    </location>
</feature>
<organism evidence="6 7">
    <name type="scientific">Effrenium voratum</name>
    <dbReference type="NCBI Taxonomy" id="2562239"/>
    <lineage>
        <taxon>Eukaryota</taxon>
        <taxon>Sar</taxon>
        <taxon>Alveolata</taxon>
        <taxon>Dinophyceae</taxon>
        <taxon>Suessiales</taxon>
        <taxon>Symbiodiniaceae</taxon>
        <taxon>Effrenium</taxon>
    </lineage>
</organism>
<comment type="caution">
    <text evidence="6">The sequence shown here is derived from an EMBL/GenBank/DDBJ whole genome shotgun (WGS) entry which is preliminary data.</text>
</comment>
<proteinExistence type="predicted"/>
<keyword evidence="7" id="KW-1185">Reference proteome</keyword>
<dbReference type="PANTHER" id="PTHR46396:SF2">
    <property type="entry name" value="ILEI_PANDER DOMAIN-CONTAINING PROTEIN"/>
    <property type="match status" value="1"/>
</dbReference>
<dbReference type="PANTHER" id="PTHR46396">
    <property type="entry name" value="PROTEIN O-LINKED-MANNOSE BETA-1,2-N-ACETYLGLUCOSAMINYLTRANSFERASE 1"/>
    <property type="match status" value="1"/>
</dbReference>
<keyword evidence="2" id="KW-0472">Membrane</keyword>
<gene>
    <name evidence="6" type="ORF">EVOR1521_LOCUS17938</name>
</gene>
<protein>
    <recommendedName>
        <fullName evidence="8">ILEI/PANDER domain-containing protein</fullName>
    </recommendedName>
</protein>
<dbReference type="GO" id="GO:0016266">
    <property type="term" value="P:protein O-linked glycosylation via N-acetyl-galactosamine"/>
    <property type="evidence" value="ECO:0007669"/>
    <property type="project" value="TreeGrafter"/>
</dbReference>